<feature type="transmembrane region" description="Helical" evidence="1">
    <location>
        <begin position="272"/>
        <end position="289"/>
    </location>
</feature>
<feature type="transmembrane region" description="Helical" evidence="1">
    <location>
        <begin position="447"/>
        <end position="480"/>
    </location>
</feature>
<feature type="transmembrane region" description="Helical" evidence="1">
    <location>
        <begin position="357"/>
        <end position="382"/>
    </location>
</feature>
<gene>
    <name evidence="2" type="ORF">F0L46_00415</name>
</gene>
<sequence>MTLEDKSPPALDAARHLLREPGAVDAAIARAEHARPVIVDFDETLWLRNSTEEYLRSLRPRVLGLLVLALVDLLRPWFLLPGADKRRVHRDWCRVMAASLLMPWSLPLWRLRARRIGPGFANRPLLDALSARPDLGVRVATLGFDALVGPLLARFAPAMPLCASDRLWSLRRIRRQGKGAAVRTALGDGTVARAIVVTDSPEDADLLDACGTPLLVRWPEARYEPAFSHSYLPFAYTELGKRPGQRYILQHVLLEDVLLLCLASAWLMPSPVAGAVSLLVLHLCFWMIYEIGYAENDLVATKHEAVPNMPPAAVREGRRLSPPVAWLTALLCSAPAILLLVATNGPELPHLDAGIDLAPAFAITFAIWTAYLAAARGVYWLYNRVDTHTRSFLYPVLQIFRSVGYAVLVPMNLIGIKLLLALVLARWLPYLTYRYIGQHWPGPMRLLILAIFLILSVGGISVDPMLFLSFQFAAAVLWLGARAHRPLRRLLGGIRFRRSRPALTP</sequence>
<comment type="caution">
    <text evidence="2">The sequence shown here is derived from an EMBL/GenBank/DDBJ whole genome shotgun (WGS) entry which is preliminary data.</text>
</comment>
<dbReference type="RefSeq" id="WP_149815052.1">
    <property type="nucleotide sequence ID" value="NZ_VUOA01000001.1"/>
</dbReference>
<keyword evidence="1" id="KW-0812">Transmembrane</keyword>
<reference evidence="2 3" key="1">
    <citation type="submission" date="2019-09" db="EMBL/GenBank/DDBJ databases">
        <title>Salinarimonas rosea gen. nov., sp. nov., a new member of the a-2 subgroup of the Proteobacteria.</title>
        <authorList>
            <person name="Liu J."/>
        </authorList>
    </citation>
    <scope>NUCLEOTIDE SEQUENCE [LARGE SCALE GENOMIC DNA]</scope>
    <source>
        <strain evidence="2 3">BN140002</strain>
    </source>
</reference>
<evidence type="ECO:0008006" key="4">
    <source>
        <dbReference type="Google" id="ProtNLM"/>
    </source>
</evidence>
<proteinExistence type="predicted"/>
<evidence type="ECO:0000256" key="1">
    <source>
        <dbReference type="SAM" id="Phobius"/>
    </source>
</evidence>
<dbReference type="OrthoDB" id="465874at2"/>
<evidence type="ECO:0000313" key="2">
    <source>
        <dbReference type="EMBL" id="KAA2244396.1"/>
    </source>
</evidence>
<keyword evidence="3" id="KW-1185">Reference proteome</keyword>
<accession>A0A5B2W1L7</accession>
<organism evidence="2 3">
    <name type="scientific">Salinarimonas soli</name>
    <dbReference type="NCBI Taxonomy" id="1638099"/>
    <lineage>
        <taxon>Bacteria</taxon>
        <taxon>Pseudomonadati</taxon>
        <taxon>Pseudomonadota</taxon>
        <taxon>Alphaproteobacteria</taxon>
        <taxon>Hyphomicrobiales</taxon>
        <taxon>Salinarimonadaceae</taxon>
        <taxon>Salinarimonas</taxon>
    </lineage>
</organism>
<protein>
    <recommendedName>
        <fullName evidence="4">Haloacid dehalogenase-like hydrolase</fullName>
    </recommendedName>
</protein>
<feature type="transmembrane region" description="Helical" evidence="1">
    <location>
        <begin position="403"/>
        <end position="427"/>
    </location>
</feature>
<dbReference type="Proteomes" id="UP000323142">
    <property type="component" value="Unassembled WGS sequence"/>
</dbReference>
<dbReference type="EMBL" id="VUOA01000001">
    <property type="protein sequence ID" value="KAA2244396.1"/>
    <property type="molecule type" value="Genomic_DNA"/>
</dbReference>
<name>A0A5B2W1L7_9HYPH</name>
<evidence type="ECO:0000313" key="3">
    <source>
        <dbReference type="Proteomes" id="UP000323142"/>
    </source>
</evidence>
<reference evidence="2 3" key="2">
    <citation type="submission" date="2019-09" db="EMBL/GenBank/DDBJ databases">
        <authorList>
            <person name="Jin C."/>
        </authorList>
    </citation>
    <scope>NUCLEOTIDE SEQUENCE [LARGE SCALE GENOMIC DNA]</scope>
    <source>
        <strain evidence="2 3">BN140002</strain>
    </source>
</reference>
<keyword evidence="1" id="KW-0472">Membrane</keyword>
<dbReference type="AlphaFoldDB" id="A0A5B2W1L7"/>
<feature type="transmembrane region" description="Helical" evidence="1">
    <location>
        <begin position="324"/>
        <end position="345"/>
    </location>
</feature>
<keyword evidence="1" id="KW-1133">Transmembrane helix</keyword>